<dbReference type="GO" id="GO:0006338">
    <property type="term" value="P:chromatin remodeling"/>
    <property type="evidence" value="ECO:0007669"/>
    <property type="project" value="InterPro"/>
</dbReference>
<dbReference type="SMART" id="SM01406">
    <property type="entry name" value="PAPA-1"/>
    <property type="match status" value="1"/>
</dbReference>
<feature type="compositionally biased region" description="Pro residues" evidence="1">
    <location>
        <begin position="130"/>
        <end position="143"/>
    </location>
</feature>
<keyword evidence="4" id="KW-1185">Reference proteome</keyword>
<accession>A0AA38H8Y1</accession>
<dbReference type="Pfam" id="PF04795">
    <property type="entry name" value="PAPA-1"/>
    <property type="match status" value="1"/>
</dbReference>
<dbReference type="InterPro" id="IPR029523">
    <property type="entry name" value="INO80B/Ies2"/>
</dbReference>
<reference evidence="3" key="1">
    <citation type="journal article" date="2022" name="G3 (Bethesda)">
        <title>High quality genome of the basidiomycete yeast Dioszegia hungarica PDD-24b-2 isolated from cloud water.</title>
        <authorList>
            <person name="Jarrige D."/>
            <person name="Haridas S."/>
            <person name="Bleykasten-Grosshans C."/>
            <person name="Joly M."/>
            <person name="Nadalig T."/>
            <person name="Sancelme M."/>
            <person name="Vuilleumier S."/>
            <person name="Grigoriev I.V."/>
            <person name="Amato P."/>
            <person name="Bringel F."/>
        </authorList>
    </citation>
    <scope>NUCLEOTIDE SEQUENCE</scope>
    <source>
        <strain evidence="3">PDD-24b-2</strain>
    </source>
</reference>
<name>A0AA38H8Y1_9TREE</name>
<feature type="compositionally biased region" description="Polar residues" evidence="1">
    <location>
        <begin position="244"/>
        <end position="257"/>
    </location>
</feature>
<gene>
    <name evidence="3" type="ORF">MKK02DRAFT_33665</name>
</gene>
<proteinExistence type="predicted"/>
<dbReference type="InterPro" id="IPR006880">
    <property type="entry name" value="INO80B_C"/>
</dbReference>
<dbReference type="PANTHER" id="PTHR21561:SF12">
    <property type="entry name" value="INO80 COMPLEX SUBUNIT B"/>
    <property type="match status" value="1"/>
</dbReference>
<feature type="domain" description="INO80 complex subunit B-like conserved region" evidence="2">
    <location>
        <begin position="291"/>
        <end position="401"/>
    </location>
</feature>
<feature type="compositionally biased region" description="Acidic residues" evidence="1">
    <location>
        <begin position="28"/>
        <end position="40"/>
    </location>
</feature>
<dbReference type="RefSeq" id="XP_052946250.1">
    <property type="nucleotide sequence ID" value="XM_053088763.1"/>
</dbReference>
<protein>
    <recommendedName>
        <fullName evidence="2">INO80 complex subunit B-like conserved region domain-containing protein</fullName>
    </recommendedName>
</protein>
<evidence type="ECO:0000313" key="4">
    <source>
        <dbReference type="Proteomes" id="UP001164286"/>
    </source>
</evidence>
<feature type="compositionally biased region" description="Basic and acidic residues" evidence="1">
    <location>
        <begin position="233"/>
        <end position="243"/>
    </location>
</feature>
<feature type="compositionally biased region" description="Low complexity" evidence="1">
    <location>
        <begin position="344"/>
        <end position="353"/>
    </location>
</feature>
<evidence type="ECO:0000259" key="2">
    <source>
        <dbReference type="SMART" id="SM01406"/>
    </source>
</evidence>
<dbReference type="GeneID" id="77727968"/>
<feature type="compositionally biased region" description="Basic and acidic residues" evidence="1">
    <location>
        <begin position="289"/>
        <end position="313"/>
    </location>
</feature>
<feature type="region of interest" description="Disordered" evidence="1">
    <location>
        <begin position="1"/>
        <end position="368"/>
    </location>
</feature>
<comment type="caution">
    <text evidence="3">The sequence shown here is derived from an EMBL/GenBank/DDBJ whole genome shotgun (WGS) entry which is preliminary data.</text>
</comment>
<dbReference type="EMBL" id="JAKWFO010000005">
    <property type="protein sequence ID" value="KAI9636473.1"/>
    <property type="molecule type" value="Genomic_DNA"/>
</dbReference>
<dbReference type="PANTHER" id="PTHR21561">
    <property type="entry name" value="INO80 COMPLEX SUBUNIT B"/>
    <property type="match status" value="1"/>
</dbReference>
<evidence type="ECO:0000256" key="1">
    <source>
        <dbReference type="SAM" id="MobiDB-lite"/>
    </source>
</evidence>
<sequence>MPPKPVTQAARRGKRVIASPTPSSRESEGEDELESEEEDVVPSRVKGKGKAVPSTPGSSAAASDDMDIDEDEQDSGNDELDVIDDDESMDEGEEEMEEDDDEEYEEEAETVPPPRVVPTARKTSNQNRGPPAPVLATPPPPVSAQPKSGLRIRLNISKPSPLGAGAAQASGSGGKRPAREAAKKAGKRTKVVAMEAELGSDQDPSSEEEDQLAEEDELDEDEPDADPEEDFEMDHGAPSRARSDGTSSRAASPSKMTARQRAKGDADLQGGLMALPSEGSGAKKLILTEAERVERREEMARRRKRQTDQRKQDEQDETINRLLRAQTGRSRNKIEAPEGGEDTSGAAAGAADGSARDRGRGGAAGPKEGMIRWVSTLVSSTDGGGARSGEVVCRVGVPRGMASESEILGMGRSQGGTKQKQDARRCAVEGCKNGRKYRSTKKFEVGGCSMEHLKRVNESLGMV</sequence>
<dbReference type="Proteomes" id="UP001164286">
    <property type="component" value="Unassembled WGS sequence"/>
</dbReference>
<organism evidence="3 4">
    <name type="scientific">Dioszegia hungarica</name>
    <dbReference type="NCBI Taxonomy" id="4972"/>
    <lineage>
        <taxon>Eukaryota</taxon>
        <taxon>Fungi</taxon>
        <taxon>Dikarya</taxon>
        <taxon>Basidiomycota</taxon>
        <taxon>Agaricomycotina</taxon>
        <taxon>Tremellomycetes</taxon>
        <taxon>Tremellales</taxon>
        <taxon>Bulleribasidiaceae</taxon>
        <taxon>Dioszegia</taxon>
    </lineage>
</organism>
<feature type="compositionally biased region" description="Acidic residues" evidence="1">
    <location>
        <begin position="64"/>
        <end position="109"/>
    </location>
</feature>
<feature type="compositionally biased region" description="Acidic residues" evidence="1">
    <location>
        <begin position="198"/>
        <end position="232"/>
    </location>
</feature>
<dbReference type="GO" id="GO:0031011">
    <property type="term" value="C:Ino80 complex"/>
    <property type="evidence" value="ECO:0007669"/>
    <property type="project" value="InterPro"/>
</dbReference>
<dbReference type="AlphaFoldDB" id="A0AA38H8Y1"/>
<evidence type="ECO:0000313" key="3">
    <source>
        <dbReference type="EMBL" id="KAI9636473.1"/>
    </source>
</evidence>